<evidence type="ECO:0000256" key="2">
    <source>
        <dbReference type="SAM" id="Phobius"/>
    </source>
</evidence>
<feature type="compositionally biased region" description="Basic residues" evidence="1">
    <location>
        <begin position="165"/>
        <end position="175"/>
    </location>
</feature>
<feature type="domain" description="DUF6286" evidence="3">
    <location>
        <begin position="68"/>
        <end position="170"/>
    </location>
</feature>
<protein>
    <recommendedName>
        <fullName evidence="3">DUF6286 domain-containing protein</fullName>
    </recommendedName>
</protein>
<feature type="transmembrane region" description="Helical" evidence="2">
    <location>
        <begin position="59"/>
        <end position="79"/>
    </location>
</feature>
<evidence type="ECO:0000313" key="5">
    <source>
        <dbReference type="Proteomes" id="UP000057820"/>
    </source>
</evidence>
<dbReference type="KEGG" id="nfr:ERS450000_01756"/>
<reference evidence="5" key="1">
    <citation type="submission" date="2015-03" db="EMBL/GenBank/DDBJ databases">
        <authorList>
            <consortium name="Pathogen Informatics"/>
        </authorList>
    </citation>
    <scope>NUCLEOTIDE SEQUENCE [LARGE SCALE GENOMIC DNA]</scope>
    <source>
        <strain evidence="5">NCTC11134</strain>
    </source>
</reference>
<dbReference type="InterPro" id="IPR046253">
    <property type="entry name" value="DUF6286"/>
</dbReference>
<keyword evidence="2" id="KW-0472">Membrane</keyword>
<dbReference type="RefSeq" id="WP_060591833.1">
    <property type="nucleotide sequence ID" value="NZ_CP031418.1"/>
</dbReference>
<keyword evidence="2" id="KW-0812">Transmembrane</keyword>
<evidence type="ECO:0000259" key="3">
    <source>
        <dbReference type="Pfam" id="PF19803"/>
    </source>
</evidence>
<dbReference type="Pfam" id="PF19803">
    <property type="entry name" value="DUF6286"/>
    <property type="match status" value="1"/>
</dbReference>
<keyword evidence="2" id="KW-1133">Transmembrane helix</keyword>
<evidence type="ECO:0000256" key="1">
    <source>
        <dbReference type="SAM" id="MobiDB-lite"/>
    </source>
</evidence>
<dbReference type="Proteomes" id="UP000057820">
    <property type="component" value="Chromosome 1"/>
</dbReference>
<organism evidence="4 5">
    <name type="scientific">Nocardia farcinica</name>
    <dbReference type="NCBI Taxonomy" id="37329"/>
    <lineage>
        <taxon>Bacteria</taxon>
        <taxon>Bacillati</taxon>
        <taxon>Actinomycetota</taxon>
        <taxon>Actinomycetes</taxon>
        <taxon>Mycobacteriales</taxon>
        <taxon>Nocardiaceae</taxon>
        <taxon>Nocardia</taxon>
    </lineage>
</organism>
<accession>A0A0H5NJV8</accession>
<feature type="region of interest" description="Disordered" evidence="1">
    <location>
        <begin position="165"/>
        <end position="212"/>
    </location>
</feature>
<dbReference type="AlphaFoldDB" id="A0A0H5NJV8"/>
<dbReference type="EMBL" id="LN868938">
    <property type="protein sequence ID" value="CRY76250.1"/>
    <property type="molecule type" value="Genomic_DNA"/>
</dbReference>
<name>A0A0H5NJV8_NOCFR</name>
<proteinExistence type="predicted"/>
<sequence>MIRRPRRTLPAVIVALVLLALSVGAIVWAVQRLAGAREFVSYQRVATELHGRTWDDVPVLVTGVVLAALGLVLLVLAIWPGRAVVVPLAGDDGLRGGVTRRGLGTALRASATTVGGVSAARIRVRRKAVKARIRTDRARSEGLAEAVCERLTNRVQEIGPQSVRKVKASVHGGRRAKAEGRRGAKGQLGAEPVAPQPSAAPETVEVTGRGVS</sequence>
<evidence type="ECO:0000313" key="4">
    <source>
        <dbReference type="EMBL" id="CRY76250.1"/>
    </source>
</evidence>
<gene>
    <name evidence="4" type="ORF">ERS450000_01756</name>
</gene>